<dbReference type="Pfam" id="PF08244">
    <property type="entry name" value="Glyco_hydro_32C"/>
    <property type="match status" value="1"/>
</dbReference>
<dbReference type="RefSeq" id="WP_024728219.1">
    <property type="nucleotide sequence ID" value="NZ_JACOOS010000001.1"/>
</dbReference>
<dbReference type="Gene3D" id="2.115.10.20">
    <property type="entry name" value="Glycosyl hydrolase domain, family 43"/>
    <property type="match status" value="1"/>
</dbReference>
<dbReference type="PANTHER" id="PTHR43101">
    <property type="entry name" value="BETA-FRUCTOSIDASE"/>
    <property type="match status" value="1"/>
</dbReference>
<dbReference type="NCBIfam" id="TIGR01322">
    <property type="entry name" value="scrB_fam"/>
    <property type="match status" value="1"/>
</dbReference>
<evidence type="ECO:0000256" key="1">
    <source>
        <dbReference type="ARBA" id="ARBA00004914"/>
    </source>
</evidence>
<dbReference type="InterPro" id="IPR018053">
    <property type="entry name" value="Glyco_hydro_32_AS"/>
</dbReference>
<comment type="catalytic activity">
    <reaction evidence="8">
        <text>Hydrolysis of terminal non-reducing beta-D-fructofuranoside residues in beta-D-fructofuranosides.</text>
        <dbReference type="EC" id="3.2.1.26"/>
    </reaction>
</comment>
<name>A0ABR7FM32_9FIRM</name>
<keyword evidence="13" id="KW-1185">Reference proteome</keyword>
<dbReference type="InterPro" id="IPR006232">
    <property type="entry name" value="Suc6P_hydrolase"/>
</dbReference>
<keyword evidence="5 8" id="KW-0378">Hydrolase</keyword>
<dbReference type="EC" id="3.2.1.26" evidence="3 8"/>
<comment type="subcellular location">
    <subcellularLocation>
        <location evidence="9">Cytoplasm</location>
    </subcellularLocation>
</comment>
<proteinExistence type="inferred from homology"/>
<dbReference type="SUPFAM" id="SSF75005">
    <property type="entry name" value="Arabinanase/levansucrase/invertase"/>
    <property type="match status" value="1"/>
</dbReference>
<comment type="caution">
    <text evidence="12">The sequence shown here is derived from an EMBL/GenBank/DDBJ whole genome shotgun (WGS) entry which is preliminary data.</text>
</comment>
<dbReference type="GO" id="GO:0016787">
    <property type="term" value="F:hydrolase activity"/>
    <property type="evidence" value="ECO:0007669"/>
    <property type="project" value="UniProtKB-KW"/>
</dbReference>
<protein>
    <recommendedName>
        <fullName evidence="4 8">Sucrose-6-phosphate hydrolase</fullName>
        <ecNumber evidence="3 8">3.2.1.26</ecNumber>
    </recommendedName>
    <alternativeName>
        <fullName evidence="7 9">Invertase</fullName>
    </alternativeName>
</protein>
<dbReference type="SUPFAM" id="SSF49899">
    <property type="entry name" value="Concanavalin A-like lectins/glucanases"/>
    <property type="match status" value="1"/>
</dbReference>
<evidence type="ECO:0000259" key="10">
    <source>
        <dbReference type="Pfam" id="PF00251"/>
    </source>
</evidence>
<dbReference type="Proteomes" id="UP000635828">
    <property type="component" value="Unassembled WGS sequence"/>
</dbReference>
<dbReference type="InterPro" id="IPR013189">
    <property type="entry name" value="Glyco_hydro_32_C"/>
</dbReference>
<evidence type="ECO:0000256" key="4">
    <source>
        <dbReference type="ARBA" id="ARBA00019623"/>
    </source>
</evidence>
<evidence type="ECO:0000256" key="3">
    <source>
        <dbReference type="ARBA" id="ARBA00012758"/>
    </source>
</evidence>
<evidence type="ECO:0000313" key="13">
    <source>
        <dbReference type="Proteomes" id="UP000635828"/>
    </source>
</evidence>
<organism evidence="12 13">
    <name type="scientific">Anaerostipes hominis</name>
    <name type="common">ex Liu et al. 2021</name>
    <dbReference type="NCBI Taxonomy" id="2763018"/>
    <lineage>
        <taxon>Bacteria</taxon>
        <taxon>Bacillati</taxon>
        <taxon>Bacillota</taxon>
        <taxon>Clostridia</taxon>
        <taxon>Lachnospirales</taxon>
        <taxon>Lachnospiraceae</taxon>
        <taxon>Anaerostipes</taxon>
    </lineage>
</organism>
<dbReference type="InterPro" id="IPR051214">
    <property type="entry name" value="GH32_Enzymes"/>
</dbReference>
<reference evidence="12 13" key="1">
    <citation type="submission" date="2020-08" db="EMBL/GenBank/DDBJ databases">
        <title>Genome public.</title>
        <authorList>
            <person name="Liu C."/>
            <person name="Sun Q."/>
        </authorList>
    </citation>
    <scope>NUCLEOTIDE SEQUENCE [LARGE SCALE GENOMIC DNA]</scope>
    <source>
        <strain evidence="12 13">NSJ-7</strain>
    </source>
</reference>
<keyword evidence="9" id="KW-0119">Carbohydrate metabolism</keyword>
<keyword evidence="6 8" id="KW-0326">Glycosidase</keyword>
<accession>A0ABR7FM32</accession>
<dbReference type="PROSITE" id="PS00609">
    <property type="entry name" value="GLYCOSYL_HYDROL_F32"/>
    <property type="match status" value="1"/>
</dbReference>
<dbReference type="InterPro" id="IPR013320">
    <property type="entry name" value="ConA-like_dom_sf"/>
</dbReference>
<evidence type="ECO:0000256" key="6">
    <source>
        <dbReference type="ARBA" id="ARBA00023295"/>
    </source>
</evidence>
<dbReference type="InterPro" id="IPR001362">
    <property type="entry name" value="Glyco_hydro_32"/>
</dbReference>
<evidence type="ECO:0000256" key="9">
    <source>
        <dbReference type="RuleBase" id="RU365015"/>
    </source>
</evidence>
<dbReference type="InterPro" id="IPR023296">
    <property type="entry name" value="Glyco_hydro_beta-prop_sf"/>
</dbReference>
<dbReference type="InterPro" id="IPR013148">
    <property type="entry name" value="Glyco_hydro_32_N"/>
</dbReference>
<sequence length="463" mass="53741">MEFLNIEKYTYLEEKHRGYLDQLKDFCKKSPRLPRYHIHPPCGLLNDPNGLCYFEGKYHVFYQWFPFAPKHGMKHWAHVISEDLVHWEWSEEMLVPDHEFEKNGCYSGNSIEAGGKQYLFYTANYKTKQGKVPKQALAVMEKDGKIHKYSGNPVIDGAPEGMSGEIRDPFVFEKDDSYYMMLGGSDLDGTGQILIYKSADLLSWDYRGNLDLGRQDLGTMFECPAYMEIDGKDVLLLSLIGRAAQEERFQNEFSTVCFTGRIDLEKLTFETETMEELDKGFDFYAPQMFCGKGGRPLMFGWFGCGVQELPYFREDMWQHALTLPREICIKDGRLYQMPAQEIISQFSALDIKRGQIIIPEENAWRLHLISDTECKTEIHIGESYDHLKIVMDPIKGQFIADRSCLKQKISEEYGTRRVCPLDTHKSVEVDLYYDNTFLEIYIDGGKDVMSLRLFPESYKVEMI</sequence>
<dbReference type="CDD" id="cd18623">
    <property type="entry name" value="GH32_ScrB-like"/>
    <property type="match status" value="1"/>
</dbReference>
<evidence type="ECO:0000256" key="7">
    <source>
        <dbReference type="ARBA" id="ARBA00033367"/>
    </source>
</evidence>
<dbReference type="SMART" id="SM00640">
    <property type="entry name" value="Glyco_32"/>
    <property type="match status" value="1"/>
</dbReference>
<dbReference type="Pfam" id="PF00251">
    <property type="entry name" value="Glyco_hydro_32N"/>
    <property type="match status" value="1"/>
</dbReference>
<comment type="pathway">
    <text evidence="1 9">Glycan biosynthesis; sucrose metabolism.</text>
</comment>
<keyword evidence="9" id="KW-0963">Cytoplasm</keyword>
<dbReference type="PANTHER" id="PTHR43101:SF1">
    <property type="entry name" value="BETA-FRUCTOSIDASE"/>
    <property type="match status" value="1"/>
</dbReference>
<comment type="similarity">
    <text evidence="2 8">Belongs to the glycosyl hydrolase 32 family.</text>
</comment>
<dbReference type="Gene3D" id="2.60.120.560">
    <property type="entry name" value="Exo-inulinase, domain 1"/>
    <property type="match status" value="1"/>
</dbReference>
<gene>
    <name evidence="12" type="ORF">H8S22_01165</name>
</gene>
<evidence type="ECO:0000259" key="11">
    <source>
        <dbReference type="Pfam" id="PF08244"/>
    </source>
</evidence>
<evidence type="ECO:0000256" key="5">
    <source>
        <dbReference type="ARBA" id="ARBA00022801"/>
    </source>
</evidence>
<dbReference type="EMBL" id="JACOOS010000001">
    <property type="protein sequence ID" value="MBC5676274.1"/>
    <property type="molecule type" value="Genomic_DNA"/>
</dbReference>
<evidence type="ECO:0000256" key="8">
    <source>
        <dbReference type="RuleBase" id="RU362110"/>
    </source>
</evidence>
<comment type="function">
    <text evidence="9">Enables the bacterium to metabolize sucrose as a sole carbon source.</text>
</comment>
<feature type="domain" description="Glycosyl hydrolase family 32 N-terminal" evidence="10">
    <location>
        <begin position="37"/>
        <end position="338"/>
    </location>
</feature>
<evidence type="ECO:0000313" key="12">
    <source>
        <dbReference type="EMBL" id="MBC5676274.1"/>
    </source>
</evidence>
<feature type="domain" description="Glycosyl hydrolase family 32 C-terminal" evidence="11">
    <location>
        <begin position="375"/>
        <end position="458"/>
    </location>
</feature>
<evidence type="ECO:0000256" key="2">
    <source>
        <dbReference type="ARBA" id="ARBA00009902"/>
    </source>
</evidence>